<keyword evidence="11 13" id="KW-0472">Membrane</keyword>
<evidence type="ECO:0000256" key="13">
    <source>
        <dbReference type="RuleBase" id="RU363063"/>
    </source>
</evidence>
<dbReference type="InterPro" id="IPR029044">
    <property type="entry name" value="Nucleotide-diphossugar_trans"/>
</dbReference>
<keyword evidence="8 13" id="KW-0735">Signal-anchor</keyword>
<dbReference type="PANTHER" id="PTHR11214">
    <property type="entry name" value="BETA-1,3-N-ACETYLGLUCOSAMINYLTRANSFERASE"/>
    <property type="match status" value="1"/>
</dbReference>
<evidence type="ECO:0000256" key="1">
    <source>
        <dbReference type="ARBA" id="ARBA00001936"/>
    </source>
</evidence>
<keyword evidence="9 13" id="KW-1133">Transmembrane helix</keyword>
<dbReference type="EMBL" id="JAMFTS010000005">
    <property type="protein sequence ID" value="KAJ4749351.1"/>
    <property type="molecule type" value="Genomic_DNA"/>
</dbReference>
<accession>A0AAV8C3X7</accession>
<reference evidence="14" key="1">
    <citation type="submission" date="2022-08" db="EMBL/GenBank/DDBJ databases">
        <authorList>
            <person name="Marques A."/>
        </authorList>
    </citation>
    <scope>NUCLEOTIDE SEQUENCE</scope>
    <source>
        <strain evidence="14">RhyPub2mFocal</strain>
        <tissue evidence="14">Leaves</tissue>
    </source>
</reference>
<evidence type="ECO:0000256" key="5">
    <source>
        <dbReference type="ARBA" id="ARBA00022676"/>
    </source>
</evidence>
<keyword evidence="7 13" id="KW-0812">Transmembrane</keyword>
<dbReference type="SUPFAM" id="SSF53448">
    <property type="entry name" value="Nucleotide-diphospho-sugar transferases"/>
    <property type="match status" value="1"/>
</dbReference>
<evidence type="ECO:0000256" key="4">
    <source>
        <dbReference type="ARBA" id="ARBA00008661"/>
    </source>
</evidence>
<comment type="subcellular location">
    <subcellularLocation>
        <location evidence="2 13">Golgi apparatus membrane</location>
        <topology evidence="2 13">Single-pass type II membrane protein</topology>
    </subcellularLocation>
</comment>
<proteinExistence type="inferred from homology"/>
<dbReference type="Gene3D" id="3.90.550.50">
    <property type="match status" value="1"/>
</dbReference>
<evidence type="ECO:0000256" key="8">
    <source>
        <dbReference type="ARBA" id="ARBA00022968"/>
    </source>
</evidence>
<dbReference type="AlphaFoldDB" id="A0AAV8C3X7"/>
<evidence type="ECO:0000256" key="10">
    <source>
        <dbReference type="ARBA" id="ARBA00023034"/>
    </source>
</evidence>
<dbReference type="EC" id="2.4.1.-" evidence="13"/>
<dbReference type="GO" id="GO:0000139">
    <property type="term" value="C:Golgi membrane"/>
    <property type="evidence" value="ECO:0007669"/>
    <property type="project" value="UniProtKB-SubCell"/>
</dbReference>
<evidence type="ECO:0000256" key="11">
    <source>
        <dbReference type="ARBA" id="ARBA00023136"/>
    </source>
</evidence>
<keyword evidence="5 13" id="KW-0328">Glycosyltransferase</keyword>
<keyword evidence="15" id="KW-1185">Reference proteome</keyword>
<evidence type="ECO:0000256" key="7">
    <source>
        <dbReference type="ARBA" id="ARBA00022692"/>
    </source>
</evidence>
<dbReference type="Proteomes" id="UP001140206">
    <property type="component" value="Chromosome 5"/>
</dbReference>
<dbReference type="Pfam" id="PF01762">
    <property type="entry name" value="Galactosyl_T"/>
    <property type="match status" value="1"/>
</dbReference>
<evidence type="ECO:0000313" key="14">
    <source>
        <dbReference type="EMBL" id="KAJ4749351.1"/>
    </source>
</evidence>
<feature type="transmembrane region" description="Helical" evidence="13">
    <location>
        <begin position="12"/>
        <end position="31"/>
    </location>
</feature>
<evidence type="ECO:0000256" key="3">
    <source>
        <dbReference type="ARBA" id="ARBA00004922"/>
    </source>
</evidence>
<keyword evidence="10 13" id="KW-0333">Golgi apparatus</keyword>
<comment type="cofactor">
    <cofactor evidence="1 13">
        <name>Mn(2+)</name>
        <dbReference type="ChEBI" id="CHEBI:29035"/>
    </cofactor>
</comment>
<keyword evidence="6" id="KW-0808">Transferase</keyword>
<name>A0AAV8C3X7_9POAL</name>
<evidence type="ECO:0000256" key="2">
    <source>
        <dbReference type="ARBA" id="ARBA00004323"/>
    </source>
</evidence>
<dbReference type="PANTHER" id="PTHR11214:SF363">
    <property type="entry name" value="HEXOSYLTRANSFERASE"/>
    <property type="match status" value="1"/>
</dbReference>
<sequence>MTHSFISKDRPYLYLLVFSCLFLLLTFFVIYPNDLRLQSLFSPCSNSGPSVAGPVSVKPDFRMLIGILTTPKTFERRHLLRHVYSKSLWPDKNVTDCLDIRFAICNNITNEEHLTMLELEIMAYNDIIILNCTETIFFDKTHSYFSSLPDIFGRDRPYDYVMKTDDDTYLRLDALVASLRDKPRTDMYYGLDIPCNNGTEFNFWIPAPFMTGLGYVLSWDVVEWMADSEMPLDFTMHPEDMMLGWWLQIGEKGKNRYSNIPAMYDFRGDDQEPNCNRHDLIPDTVAVHRLKENSRWSTVLKYFNVTHGLIKPSKLHCIP</sequence>
<evidence type="ECO:0000256" key="12">
    <source>
        <dbReference type="ARBA" id="ARBA00023211"/>
    </source>
</evidence>
<comment type="pathway">
    <text evidence="3">Protein modification; protein glycosylation.</text>
</comment>
<dbReference type="InterPro" id="IPR002659">
    <property type="entry name" value="Glyco_trans_31"/>
</dbReference>
<comment type="similarity">
    <text evidence="4 13">Belongs to the glycosyltransferase 31 family.</text>
</comment>
<evidence type="ECO:0000256" key="6">
    <source>
        <dbReference type="ARBA" id="ARBA00022679"/>
    </source>
</evidence>
<organism evidence="14 15">
    <name type="scientific">Rhynchospora pubera</name>
    <dbReference type="NCBI Taxonomy" id="906938"/>
    <lineage>
        <taxon>Eukaryota</taxon>
        <taxon>Viridiplantae</taxon>
        <taxon>Streptophyta</taxon>
        <taxon>Embryophyta</taxon>
        <taxon>Tracheophyta</taxon>
        <taxon>Spermatophyta</taxon>
        <taxon>Magnoliopsida</taxon>
        <taxon>Liliopsida</taxon>
        <taxon>Poales</taxon>
        <taxon>Cyperaceae</taxon>
        <taxon>Cyperoideae</taxon>
        <taxon>Rhynchosporeae</taxon>
        <taxon>Rhynchospora</taxon>
    </lineage>
</organism>
<comment type="caution">
    <text evidence="14">The sequence shown here is derived from an EMBL/GenBank/DDBJ whole genome shotgun (WGS) entry which is preliminary data.</text>
</comment>
<keyword evidence="12 13" id="KW-0464">Manganese</keyword>
<protein>
    <recommendedName>
        <fullName evidence="13">Hexosyltransferase</fullName>
        <ecNumber evidence="13">2.4.1.-</ecNumber>
    </recommendedName>
</protein>
<evidence type="ECO:0000313" key="15">
    <source>
        <dbReference type="Proteomes" id="UP001140206"/>
    </source>
</evidence>
<dbReference type="GO" id="GO:0016758">
    <property type="term" value="F:hexosyltransferase activity"/>
    <property type="evidence" value="ECO:0007669"/>
    <property type="project" value="InterPro"/>
</dbReference>
<evidence type="ECO:0000256" key="9">
    <source>
        <dbReference type="ARBA" id="ARBA00022989"/>
    </source>
</evidence>
<gene>
    <name evidence="14" type="ORF">LUZ62_083756</name>
</gene>